<dbReference type="EMBL" id="PKPP01001391">
    <property type="protein sequence ID" value="PWA83104.1"/>
    <property type="molecule type" value="Genomic_DNA"/>
</dbReference>
<reference evidence="3 4" key="1">
    <citation type="journal article" date="2018" name="Mol. Plant">
        <title>The genome of Artemisia annua provides insight into the evolution of Asteraceae family and artemisinin biosynthesis.</title>
        <authorList>
            <person name="Shen Q."/>
            <person name="Zhang L."/>
            <person name="Liao Z."/>
            <person name="Wang S."/>
            <person name="Yan T."/>
            <person name="Shi P."/>
            <person name="Liu M."/>
            <person name="Fu X."/>
            <person name="Pan Q."/>
            <person name="Wang Y."/>
            <person name="Lv Z."/>
            <person name="Lu X."/>
            <person name="Zhang F."/>
            <person name="Jiang W."/>
            <person name="Ma Y."/>
            <person name="Chen M."/>
            <person name="Hao X."/>
            <person name="Li L."/>
            <person name="Tang Y."/>
            <person name="Lv G."/>
            <person name="Zhou Y."/>
            <person name="Sun X."/>
            <person name="Brodelius P.E."/>
            <person name="Rose J.K.C."/>
            <person name="Tang K."/>
        </authorList>
    </citation>
    <scope>NUCLEOTIDE SEQUENCE [LARGE SCALE GENOMIC DNA]</scope>
    <source>
        <strain evidence="4">cv. Huhao1</strain>
        <tissue evidence="3">Leaf</tissue>
    </source>
</reference>
<dbReference type="PROSITE" id="PS00211">
    <property type="entry name" value="ABC_TRANSPORTER_1"/>
    <property type="match status" value="1"/>
</dbReference>
<keyword evidence="4" id="KW-1185">Reference proteome</keyword>
<dbReference type="InterPro" id="IPR017871">
    <property type="entry name" value="ABC_transporter-like_CS"/>
</dbReference>
<feature type="coiled-coil region" evidence="1">
    <location>
        <begin position="11"/>
        <end position="73"/>
    </location>
</feature>
<evidence type="ECO:0000259" key="2">
    <source>
        <dbReference type="PROSITE" id="PS50206"/>
    </source>
</evidence>
<dbReference type="AlphaFoldDB" id="A0A2U1PBH1"/>
<evidence type="ECO:0000313" key="3">
    <source>
        <dbReference type="EMBL" id="PWA83104.1"/>
    </source>
</evidence>
<accession>A0A2U1PBH1</accession>
<dbReference type="InterPro" id="IPR003439">
    <property type="entry name" value="ABC_transporter-like_ATP-bd"/>
</dbReference>
<gene>
    <name evidence="3" type="ORF">CTI12_AA171770</name>
</gene>
<keyword evidence="3" id="KW-0808">Transferase</keyword>
<dbReference type="STRING" id="35608.A0A2U1PBH1"/>
<dbReference type="SUPFAM" id="SSF52540">
    <property type="entry name" value="P-loop containing nucleoside triphosphate hydrolases"/>
    <property type="match status" value="1"/>
</dbReference>
<dbReference type="InterPro" id="IPR027417">
    <property type="entry name" value="P-loop_NTPase"/>
</dbReference>
<dbReference type="SUPFAM" id="SSF52821">
    <property type="entry name" value="Rhodanese/Cell cycle control phosphatase"/>
    <property type="match status" value="1"/>
</dbReference>
<dbReference type="Gene3D" id="3.40.250.10">
    <property type="entry name" value="Rhodanese-like domain"/>
    <property type="match status" value="1"/>
</dbReference>
<dbReference type="Gene3D" id="3.40.50.300">
    <property type="entry name" value="P-loop containing nucleotide triphosphate hydrolases"/>
    <property type="match status" value="1"/>
</dbReference>
<dbReference type="GO" id="GO:0005524">
    <property type="term" value="F:ATP binding"/>
    <property type="evidence" value="ECO:0007669"/>
    <property type="project" value="InterPro"/>
</dbReference>
<dbReference type="OrthoDB" id="6500128at2759"/>
<proteinExistence type="predicted"/>
<name>A0A2U1PBH1_ARTAN</name>
<dbReference type="InterPro" id="IPR036873">
    <property type="entry name" value="Rhodanese-like_dom_sf"/>
</dbReference>
<dbReference type="PANTHER" id="PTHR24222">
    <property type="entry name" value="ABC TRANSPORTER B FAMILY"/>
    <property type="match status" value="1"/>
</dbReference>
<organism evidence="3 4">
    <name type="scientific">Artemisia annua</name>
    <name type="common">Sweet wormwood</name>
    <dbReference type="NCBI Taxonomy" id="35608"/>
    <lineage>
        <taxon>Eukaryota</taxon>
        <taxon>Viridiplantae</taxon>
        <taxon>Streptophyta</taxon>
        <taxon>Embryophyta</taxon>
        <taxon>Tracheophyta</taxon>
        <taxon>Spermatophyta</taxon>
        <taxon>Magnoliopsida</taxon>
        <taxon>eudicotyledons</taxon>
        <taxon>Gunneridae</taxon>
        <taxon>Pentapetalae</taxon>
        <taxon>asterids</taxon>
        <taxon>campanulids</taxon>
        <taxon>Asterales</taxon>
        <taxon>Asteraceae</taxon>
        <taxon>Asteroideae</taxon>
        <taxon>Anthemideae</taxon>
        <taxon>Artemisiinae</taxon>
        <taxon>Artemisia</taxon>
    </lineage>
</organism>
<protein>
    <submittedName>
        <fullName evidence="3">Sulfurtransferase 18</fullName>
    </submittedName>
</protein>
<evidence type="ECO:0000313" key="4">
    <source>
        <dbReference type="Proteomes" id="UP000245207"/>
    </source>
</evidence>
<keyword evidence="1" id="KW-0175">Coiled coil</keyword>
<dbReference type="GO" id="GO:0016887">
    <property type="term" value="F:ATP hydrolysis activity"/>
    <property type="evidence" value="ECO:0007669"/>
    <property type="project" value="InterPro"/>
</dbReference>
<dbReference type="GO" id="GO:0016740">
    <property type="term" value="F:transferase activity"/>
    <property type="evidence" value="ECO:0007669"/>
    <property type="project" value="UniProtKB-KW"/>
</dbReference>
<sequence>MSTKKNNIDKKLELIDKLKFLENKRELIAKEKLEFIGEKKIIDKELELIDKKIAELSERRRQLVIKKEKVVAEVAASIKEWVDLQVRKKISTKKNNIDKKLELIDKLKFLENKRELIAKEKLEFIGEKKIIDKELELIDKKIAELSERRRQLVIKKEKVVAEVAASIKEWVDLQFLLFAANGLSFIQGLPGGYKTQVGEKGTQLSGGQKQKIAIARATLINPKILLDEATSALDSTIIVAHRLYTIRNVDTIVVLKNDVVTVDVLAAKDLLDSGHRYLDVSFCFVLKMRNIDRTNEEFNKSHADNALNVPYMFITQEAKACNSGGRSLKASVDLVSAGYKNVKNMAGGYSAWVDNGFAGDSAPAEELKTACKFRR</sequence>
<dbReference type="Proteomes" id="UP000245207">
    <property type="component" value="Unassembled WGS sequence"/>
</dbReference>
<dbReference type="SMART" id="SM00450">
    <property type="entry name" value="RHOD"/>
    <property type="match status" value="1"/>
</dbReference>
<feature type="coiled-coil region" evidence="1">
    <location>
        <begin position="100"/>
        <end position="162"/>
    </location>
</feature>
<dbReference type="PANTHER" id="PTHR24222:SF76">
    <property type="entry name" value="MYCOBACTIN IMPORT ATP-BINDING_PERMEASE PROTEIN IRTB"/>
    <property type="match status" value="1"/>
</dbReference>
<feature type="domain" description="Rhodanese" evidence="2">
    <location>
        <begin position="293"/>
        <end position="361"/>
    </location>
</feature>
<dbReference type="CDD" id="cd00158">
    <property type="entry name" value="RHOD"/>
    <property type="match status" value="1"/>
</dbReference>
<evidence type="ECO:0000256" key="1">
    <source>
        <dbReference type="SAM" id="Coils"/>
    </source>
</evidence>
<dbReference type="GO" id="GO:0042626">
    <property type="term" value="F:ATPase-coupled transmembrane transporter activity"/>
    <property type="evidence" value="ECO:0007669"/>
    <property type="project" value="TreeGrafter"/>
</dbReference>
<dbReference type="InterPro" id="IPR039421">
    <property type="entry name" value="Type_1_exporter"/>
</dbReference>
<comment type="caution">
    <text evidence="3">The sequence shown here is derived from an EMBL/GenBank/DDBJ whole genome shotgun (WGS) entry which is preliminary data.</text>
</comment>
<dbReference type="InterPro" id="IPR001763">
    <property type="entry name" value="Rhodanese-like_dom"/>
</dbReference>
<dbReference type="Pfam" id="PF00005">
    <property type="entry name" value="ABC_tran"/>
    <property type="match status" value="1"/>
</dbReference>
<dbReference type="GO" id="GO:0005886">
    <property type="term" value="C:plasma membrane"/>
    <property type="evidence" value="ECO:0007669"/>
    <property type="project" value="TreeGrafter"/>
</dbReference>
<dbReference type="PROSITE" id="PS50206">
    <property type="entry name" value="RHODANESE_3"/>
    <property type="match status" value="1"/>
</dbReference>